<dbReference type="Proteomes" id="UP000467105">
    <property type="component" value="Chromosome"/>
</dbReference>
<dbReference type="Gene3D" id="1.10.10.10">
    <property type="entry name" value="Winged helix-like DNA-binding domain superfamily/Winged helix DNA-binding domain"/>
    <property type="match status" value="1"/>
</dbReference>
<feature type="domain" description="HTH marR-type" evidence="1">
    <location>
        <begin position="4"/>
        <end position="135"/>
    </location>
</feature>
<dbReference type="InterPro" id="IPR000835">
    <property type="entry name" value="HTH_MarR-typ"/>
</dbReference>
<dbReference type="SUPFAM" id="SSF46785">
    <property type="entry name" value="Winged helix' DNA-binding domain"/>
    <property type="match status" value="1"/>
</dbReference>
<reference evidence="2 3" key="1">
    <citation type="journal article" date="2019" name="Emerg. Microbes Infect.">
        <title>Comprehensive subspecies identification of 175 nontuberculous mycobacteria species based on 7547 genomic profiles.</title>
        <authorList>
            <person name="Matsumoto Y."/>
            <person name="Kinjo T."/>
            <person name="Motooka D."/>
            <person name="Nabeya D."/>
            <person name="Jung N."/>
            <person name="Uechi K."/>
            <person name="Horii T."/>
            <person name="Iida T."/>
            <person name="Fujita J."/>
            <person name="Nakamura S."/>
        </authorList>
    </citation>
    <scope>NUCLEOTIDE SEQUENCE [LARGE SCALE GENOMIC DNA]</scope>
    <source>
        <strain evidence="2 3">JCM 14742</strain>
    </source>
</reference>
<dbReference type="PRINTS" id="PR00598">
    <property type="entry name" value="HTHMARR"/>
</dbReference>
<dbReference type="AlphaFoldDB" id="A0A7I7YYW3"/>
<evidence type="ECO:0000313" key="2">
    <source>
        <dbReference type="EMBL" id="BBZ46859.1"/>
    </source>
</evidence>
<dbReference type="RefSeq" id="WP_179969895.1">
    <property type="nucleotide sequence ID" value="NZ_AP022614.1"/>
</dbReference>
<dbReference type="InterPro" id="IPR036390">
    <property type="entry name" value="WH_DNA-bd_sf"/>
</dbReference>
<evidence type="ECO:0000313" key="3">
    <source>
        <dbReference type="Proteomes" id="UP000467105"/>
    </source>
</evidence>
<accession>A0A7I7YYW3</accession>
<dbReference type="InterPro" id="IPR036388">
    <property type="entry name" value="WH-like_DNA-bd_sf"/>
</dbReference>
<keyword evidence="3" id="KW-1185">Reference proteome</keyword>
<dbReference type="SMART" id="SM00347">
    <property type="entry name" value="HTH_MARR"/>
    <property type="match status" value="1"/>
</dbReference>
<protein>
    <submittedName>
        <fullName evidence="2">MarR family transcriptional regulator</fullName>
    </submittedName>
</protein>
<proteinExistence type="predicted"/>
<dbReference type="Pfam" id="PF12802">
    <property type="entry name" value="MarR_2"/>
    <property type="match status" value="1"/>
</dbReference>
<dbReference type="GO" id="GO:0006950">
    <property type="term" value="P:response to stress"/>
    <property type="evidence" value="ECO:0007669"/>
    <property type="project" value="TreeGrafter"/>
</dbReference>
<dbReference type="PROSITE" id="PS50995">
    <property type="entry name" value="HTH_MARR_2"/>
    <property type="match status" value="1"/>
</dbReference>
<dbReference type="PANTHER" id="PTHR33164">
    <property type="entry name" value="TRANSCRIPTIONAL REGULATOR, MARR FAMILY"/>
    <property type="match status" value="1"/>
</dbReference>
<sequence>MDLADELIDDLVQVSFAVTAALSRVAAEHDLSLTQLRVLGILRDREPTMAELATHLGLERSTVSGLIDRAVQRGLARKTTHPGDARSVRVSLTTEARRLIPPIVADIGALMEPLTGRLTASEQKRLIALLDKALDH</sequence>
<gene>
    <name evidence="2" type="primary">marR</name>
    <name evidence="2" type="ORF">MPRM_41400</name>
</gene>
<dbReference type="PANTHER" id="PTHR33164:SF43">
    <property type="entry name" value="HTH-TYPE TRANSCRIPTIONAL REPRESSOR YETL"/>
    <property type="match status" value="1"/>
</dbReference>
<organism evidence="2 3">
    <name type="scientific">Mycobacterium parmense</name>
    <dbReference type="NCBI Taxonomy" id="185642"/>
    <lineage>
        <taxon>Bacteria</taxon>
        <taxon>Bacillati</taxon>
        <taxon>Actinomycetota</taxon>
        <taxon>Actinomycetes</taxon>
        <taxon>Mycobacteriales</taxon>
        <taxon>Mycobacteriaceae</taxon>
        <taxon>Mycobacterium</taxon>
        <taxon>Mycobacterium simiae complex</taxon>
    </lineage>
</organism>
<dbReference type="InterPro" id="IPR039422">
    <property type="entry name" value="MarR/SlyA-like"/>
</dbReference>
<name>A0A7I7YYW3_9MYCO</name>
<dbReference type="GO" id="GO:0003700">
    <property type="term" value="F:DNA-binding transcription factor activity"/>
    <property type="evidence" value="ECO:0007669"/>
    <property type="project" value="InterPro"/>
</dbReference>
<evidence type="ECO:0000259" key="1">
    <source>
        <dbReference type="PROSITE" id="PS50995"/>
    </source>
</evidence>
<dbReference type="EMBL" id="AP022614">
    <property type="protein sequence ID" value="BBZ46859.1"/>
    <property type="molecule type" value="Genomic_DNA"/>
</dbReference>